<evidence type="ECO:0000313" key="3">
    <source>
        <dbReference type="Proteomes" id="UP000651156"/>
    </source>
</evidence>
<proteinExistence type="predicted"/>
<dbReference type="PANTHER" id="PTHR46401:SF2">
    <property type="entry name" value="GLYCOSYLTRANSFERASE WBBK-RELATED"/>
    <property type="match status" value="1"/>
</dbReference>
<protein>
    <submittedName>
        <fullName evidence="2">Glycosyltransferase family 4 protein</fullName>
    </submittedName>
</protein>
<dbReference type="Pfam" id="PF13692">
    <property type="entry name" value="Glyco_trans_1_4"/>
    <property type="match status" value="1"/>
</dbReference>
<evidence type="ECO:0000256" key="1">
    <source>
        <dbReference type="ARBA" id="ARBA00022679"/>
    </source>
</evidence>
<comment type="caution">
    <text evidence="2">The sequence shown here is derived from an EMBL/GenBank/DDBJ whole genome shotgun (WGS) entry which is preliminary data.</text>
</comment>
<dbReference type="Proteomes" id="UP000651156">
    <property type="component" value="Unassembled WGS sequence"/>
</dbReference>
<dbReference type="EMBL" id="JADEWN010000114">
    <property type="protein sequence ID" value="MBE9193629.1"/>
    <property type="molecule type" value="Genomic_DNA"/>
</dbReference>
<name>A0ABR9UZB3_9CHRO</name>
<evidence type="ECO:0000313" key="2">
    <source>
        <dbReference type="EMBL" id="MBE9193629.1"/>
    </source>
</evidence>
<organism evidence="2 3">
    <name type="scientific">Gloeocapsopsis crepidinum LEGE 06123</name>
    <dbReference type="NCBI Taxonomy" id="588587"/>
    <lineage>
        <taxon>Bacteria</taxon>
        <taxon>Bacillati</taxon>
        <taxon>Cyanobacteriota</taxon>
        <taxon>Cyanophyceae</taxon>
        <taxon>Oscillatoriophycideae</taxon>
        <taxon>Chroococcales</taxon>
        <taxon>Chroococcaceae</taxon>
        <taxon>Gloeocapsopsis</taxon>
    </lineage>
</organism>
<gene>
    <name evidence="2" type="ORF">IQ230_25585</name>
</gene>
<dbReference type="SUPFAM" id="SSF53756">
    <property type="entry name" value="UDP-Glycosyltransferase/glycogen phosphorylase"/>
    <property type="match status" value="1"/>
</dbReference>
<accession>A0ABR9UZB3</accession>
<dbReference type="Gene3D" id="3.40.50.2000">
    <property type="entry name" value="Glycogen Phosphorylase B"/>
    <property type="match status" value="1"/>
</dbReference>
<dbReference type="PANTHER" id="PTHR46401">
    <property type="entry name" value="GLYCOSYLTRANSFERASE WBBK-RELATED"/>
    <property type="match status" value="1"/>
</dbReference>
<sequence length="380" mass="43770">MFFIGKLTNTEIDLIKLAYDHEFKVFNKGCGFLSIDCNTTAQSDILRKGKVFLKKKAGLLKNFLLNKPLKPQNRQSEKLEIINFFSQEHQDYFRNVCQELNPEAIIVEYIRLAYLVKGFDKIGTQPLTLIDTHDVAYQRYQRFRDNGESEIKITAQEEKQLLSFFDVILAIQNKDKETFKKMLPEHHVIQVGHPSQPQKHEFLNKSPINITYVAGPNSSNKRAIAHFLKKVWVKLIEKFKYKIKLHIVGRICEELTDVEIPANVQLIGWTNDLENVYKEADIVINPVYFGTGLKIKNVEALCHSKPLVTTTVGAEGLEHGINNAFLVSDRPEETFKQISTLIENEEIRKDFSDKAYAFACQNLAEDKVYRELCQVLNKST</sequence>
<dbReference type="RefSeq" id="WP_193935003.1">
    <property type="nucleotide sequence ID" value="NZ_CAWPMZ010000017.1"/>
</dbReference>
<reference evidence="2 3" key="1">
    <citation type="submission" date="2020-10" db="EMBL/GenBank/DDBJ databases">
        <authorList>
            <person name="Castelo-Branco R."/>
            <person name="Eusebio N."/>
            <person name="Adriana R."/>
            <person name="Vieira A."/>
            <person name="Brugerolle De Fraissinette N."/>
            <person name="Rezende De Castro R."/>
            <person name="Schneider M.P."/>
            <person name="Vasconcelos V."/>
            <person name="Leao P.N."/>
        </authorList>
    </citation>
    <scope>NUCLEOTIDE SEQUENCE [LARGE SCALE GENOMIC DNA]</scope>
    <source>
        <strain evidence="2 3">LEGE 06123</strain>
    </source>
</reference>
<keyword evidence="3" id="KW-1185">Reference proteome</keyword>
<keyword evidence="1" id="KW-0808">Transferase</keyword>